<keyword evidence="3" id="KW-1185">Reference proteome</keyword>
<proteinExistence type="predicted"/>
<dbReference type="EMBL" id="VYZN01001262">
    <property type="protein sequence ID" value="KAE9522387.1"/>
    <property type="molecule type" value="Genomic_DNA"/>
</dbReference>
<dbReference type="PANTHER" id="PTHR46609:SF8">
    <property type="entry name" value="YQAJ VIRAL RECOMBINASE DOMAIN-CONTAINING PROTEIN"/>
    <property type="match status" value="1"/>
</dbReference>
<evidence type="ECO:0000313" key="3">
    <source>
        <dbReference type="Proteomes" id="UP000475862"/>
    </source>
</evidence>
<dbReference type="Gene3D" id="3.90.320.10">
    <property type="match status" value="1"/>
</dbReference>
<organism evidence="2 3">
    <name type="scientific">Aphis glycines</name>
    <name type="common">Soybean aphid</name>
    <dbReference type="NCBI Taxonomy" id="307491"/>
    <lineage>
        <taxon>Eukaryota</taxon>
        <taxon>Metazoa</taxon>
        <taxon>Ecdysozoa</taxon>
        <taxon>Arthropoda</taxon>
        <taxon>Hexapoda</taxon>
        <taxon>Insecta</taxon>
        <taxon>Pterygota</taxon>
        <taxon>Neoptera</taxon>
        <taxon>Paraneoptera</taxon>
        <taxon>Hemiptera</taxon>
        <taxon>Sternorrhyncha</taxon>
        <taxon>Aphidomorpha</taxon>
        <taxon>Aphidoidea</taxon>
        <taxon>Aphididae</taxon>
        <taxon>Aphidini</taxon>
        <taxon>Aphis</taxon>
        <taxon>Aphis</taxon>
    </lineage>
</organism>
<dbReference type="InterPro" id="IPR049012">
    <property type="entry name" value="Mutator_transp_dom"/>
</dbReference>
<dbReference type="InterPro" id="IPR051703">
    <property type="entry name" value="NF-kappa-B_Signaling_Reg"/>
</dbReference>
<reference evidence="2 3" key="1">
    <citation type="submission" date="2019-08" db="EMBL/GenBank/DDBJ databases">
        <title>The genome of the soybean aphid Biotype 1, its phylome, world population structure and adaptation to the North American continent.</title>
        <authorList>
            <person name="Giordano R."/>
            <person name="Donthu R.K."/>
            <person name="Hernandez A.G."/>
            <person name="Wright C.L."/>
            <person name="Zimin A.V."/>
        </authorList>
    </citation>
    <scope>NUCLEOTIDE SEQUENCE [LARGE SCALE GENOMIC DNA]</scope>
    <source>
        <tissue evidence="2">Whole aphids</tissue>
    </source>
</reference>
<evidence type="ECO:0000313" key="2">
    <source>
        <dbReference type="EMBL" id="KAE9522387.1"/>
    </source>
</evidence>
<gene>
    <name evidence="2" type="ORF">AGLY_017218</name>
</gene>
<dbReference type="SUPFAM" id="SSF52980">
    <property type="entry name" value="Restriction endonuclease-like"/>
    <property type="match status" value="1"/>
</dbReference>
<evidence type="ECO:0000259" key="1">
    <source>
        <dbReference type="Pfam" id="PF20700"/>
    </source>
</evidence>
<name>A0A6G0SXK2_APHGL</name>
<dbReference type="InterPro" id="IPR011604">
    <property type="entry name" value="PDDEXK-like_dom_sf"/>
</dbReference>
<dbReference type="Pfam" id="PF20700">
    <property type="entry name" value="Mutator"/>
    <property type="match status" value="1"/>
</dbReference>
<dbReference type="OrthoDB" id="6612265at2759"/>
<feature type="domain" description="Mutator-like transposase" evidence="1">
    <location>
        <begin position="13"/>
        <end position="197"/>
    </location>
</feature>
<sequence length="498" mass="57039">MRYLALYVIFIVTCIPCIIRAVTKKVLFFGVRNKFCCVCYSAKKREKEPAPHHCFQNWNGPSTAMETDIIVDGFKHSLKMHGVIYSKLIGDGDSSVMKRLCIAKPYGSGCMIKKIECSNHLLRNYINRLRDLTKKRKNSKGEPIPGFLRKIVQTRLLRLRYAVNVPYETRLTILRANIVNGPNHVFGDHANCRRYFCQGVKEGEDNLVGELKKFEMWDDIVYARNLLTYHTESLMYNFNNNRAELYNSILAKFVGGKRVNFSQKDMLNNHSSYELRCNAAVTSYKLGANRLFVFNKRVIDKSPGKFTKNYIKRKLGTIDKKNKRMPQINLGPDENYGNVSYDPLLELTECEIENYKRTYLEKLSLSEYQKLELRGKINAKNSTLKEKNGSSTVVAKEQLEERLKKKILPSGLIVDIKLPFLAASPDGIIEDDTLVEIKCPASAKEFSPEEAITIGKIKSCLVNNGQLQHKRAVAYQSENVLLFLCMDPKRSVVRKNLT</sequence>
<dbReference type="AlphaFoldDB" id="A0A6G0SXK2"/>
<dbReference type="GO" id="GO:0006281">
    <property type="term" value="P:DNA repair"/>
    <property type="evidence" value="ECO:0007669"/>
    <property type="project" value="UniProtKB-ARBA"/>
</dbReference>
<comment type="caution">
    <text evidence="2">The sequence shown here is derived from an EMBL/GenBank/DDBJ whole genome shotgun (WGS) entry which is preliminary data.</text>
</comment>
<dbReference type="InterPro" id="IPR011335">
    <property type="entry name" value="Restrct_endonuc-II-like"/>
</dbReference>
<accession>A0A6G0SXK2</accession>
<protein>
    <recommendedName>
        <fullName evidence="1">Mutator-like transposase domain-containing protein</fullName>
    </recommendedName>
</protein>
<dbReference type="PANTHER" id="PTHR46609">
    <property type="entry name" value="EXONUCLEASE, PHAGE-TYPE/RECB, C-TERMINAL DOMAIN-CONTAINING PROTEIN"/>
    <property type="match status" value="1"/>
</dbReference>
<dbReference type="Proteomes" id="UP000475862">
    <property type="component" value="Unassembled WGS sequence"/>
</dbReference>